<dbReference type="PRINTS" id="PR00252">
    <property type="entry name" value="NRIONCHANNEL"/>
</dbReference>
<protein>
    <submittedName>
        <fullName evidence="7">Neurotransmitter-gated ion-channel ligand binding domain protein</fullName>
    </submittedName>
</protein>
<evidence type="ECO:0000256" key="1">
    <source>
        <dbReference type="ARBA" id="ARBA00004141"/>
    </source>
</evidence>
<keyword evidence="8" id="KW-1185">Reference proteome</keyword>
<dbReference type="Gene3D" id="2.70.170.10">
    <property type="entry name" value="Neurotransmitter-gated ion-channel ligand-binding domain"/>
    <property type="match status" value="1"/>
</dbReference>
<keyword evidence="5" id="KW-0813">Transport</keyword>
<dbReference type="GO" id="GO:0004888">
    <property type="term" value="F:transmembrane signaling receptor activity"/>
    <property type="evidence" value="ECO:0007669"/>
    <property type="project" value="InterPro"/>
</dbReference>
<gene>
    <name evidence="7" type="ORF">ANCCEY_01435</name>
</gene>
<accession>A0A0D6M7N7</accession>
<dbReference type="GO" id="GO:0016020">
    <property type="term" value="C:membrane"/>
    <property type="evidence" value="ECO:0007669"/>
    <property type="project" value="UniProtKB-SubCell"/>
</dbReference>
<dbReference type="EMBL" id="KE124793">
    <property type="protein sequence ID" value="EPB79498.1"/>
    <property type="molecule type" value="Genomic_DNA"/>
</dbReference>
<dbReference type="Gene3D" id="1.20.58.390">
    <property type="entry name" value="Neurotransmitter-gated ion-channel transmembrane domain"/>
    <property type="match status" value="1"/>
</dbReference>
<keyword evidence="3 5" id="KW-1133">Transmembrane helix</keyword>
<dbReference type="Pfam" id="PF02931">
    <property type="entry name" value="Neur_chan_LBD"/>
    <property type="match status" value="1"/>
</dbReference>
<dbReference type="PROSITE" id="PS00236">
    <property type="entry name" value="NEUROTR_ION_CHANNEL"/>
    <property type="match status" value="1"/>
</dbReference>
<dbReference type="SUPFAM" id="SSF63712">
    <property type="entry name" value="Nicotinic receptor ligand binding domain-like"/>
    <property type="match status" value="1"/>
</dbReference>
<dbReference type="SUPFAM" id="SSF90112">
    <property type="entry name" value="Neurotransmitter-gated ion-channel transmembrane pore"/>
    <property type="match status" value="1"/>
</dbReference>
<dbReference type="InterPro" id="IPR006201">
    <property type="entry name" value="Neur_channel"/>
</dbReference>
<dbReference type="PANTHER" id="PTHR18945">
    <property type="entry name" value="NEUROTRANSMITTER GATED ION CHANNEL"/>
    <property type="match status" value="1"/>
</dbReference>
<keyword evidence="2 5" id="KW-0812">Transmembrane</keyword>
<feature type="transmembrane region" description="Helical" evidence="5">
    <location>
        <begin position="242"/>
        <end position="260"/>
    </location>
</feature>
<evidence type="ECO:0000256" key="4">
    <source>
        <dbReference type="ARBA" id="ARBA00023136"/>
    </source>
</evidence>
<keyword evidence="5" id="KW-0406">Ion transport</keyword>
<evidence type="ECO:0000313" key="7">
    <source>
        <dbReference type="EMBL" id="EPB79498.1"/>
    </source>
</evidence>
<feature type="domain" description="Neurotransmitter-gated ion-channel ligand-binding" evidence="6">
    <location>
        <begin position="45"/>
        <end position="207"/>
    </location>
</feature>
<evidence type="ECO:0000256" key="5">
    <source>
        <dbReference type="RuleBase" id="RU000687"/>
    </source>
</evidence>
<dbReference type="InterPro" id="IPR036734">
    <property type="entry name" value="Neur_chan_lig-bd_sf"/>
</dbReference>
<sequence length="477" mass="54933">MLIAVWKENDSRQNQPNKSVILITLMYAKLLELDMRKDLLQSAPRQLMTVIFEYAMTWVDERLSWDPKEYDDIDHIYVLRNNVWIPEITPFDSLEVVETRPDYKQHVPITYQGVASFYTSVVTSVVCPIDVTFFPFDEQNCSMKLLSYSFYSDEMAMQNEIFKNLQISGVGNDEWEVTNILARSEIRYNASEADQINEFTFFMKRNPSYYVALIIVPSFMLTFLCVAGLFTSPLIVDDLGKFCMGLTTIMSTTVMIGIVAENIPKTKIIPHLKISFYSSQALLCKIRYHLNARLAPAHPYVPYEGYTHHCHTVKAPQDLARMPKDLKKRLEGSHLVSLTTAVQILDRRPFDEVPEYRRDPYIYEMLTFVEDAFDGATGRATPHVKTDVIRHDTAAGECWCECRRCEESHIGFTIKDHLLEHHGAHMRYPDAATIQTNIGEPVELILSMEQIWLYIPRDRRAQAADVRTPGESALTDI</sequence>
<evidence type="ECO:0000313" key="8">
    <source>
        <dbReference type="Proteomes" id="UP000054495"/>
    </source>
</evidence>
<name>A0A0D6M7N7_9BILA</name>
<dbReference type="AlphaFoldDB" id="A0A0D6M7N7"/>
<dbReference type="InterPro" id="IPR036719">
    <property type="entry name" value="Neuro-gated_channel_TM_sf"/>
</dbReference>
<evidence type="ECO:0000259" key="6">
    <source>
        <dbReference type="Pfam" id="PF02931"/>
    </source>
</evidence>
<dbReference type="InterPro" id="IPR006202">
    <property type="entry name" value="Neur_chan_lig-bd"/>
</dbReference>
<keyword evidence="4 5" id="KW-0472">Membrane</keyword>
<dbReference type="GO" id="GO:0005230">
    <property type="term" value="F:extracellular ligand-gated monoatomic ion channel activity"/>
    <property type="evidence" value="ECO:0007669"/>
    <property type="project" value="InterPro"/>
</dbReference>
<organism evidence="7 8">
    <name type="scientific">Ancylostoma ceylanicum</name>
    <dbReference type="NCBI Taxonomy" id="53326"/>
    <lineage>
        <taxon>Eukaryota</taxon>
        <taxon>Metazoa</taxon>
        <taxon>Ecdysozoa</taxon>
        <taxon>Nematoda</taxon>
        <taxon>Chromadorea</taxon>
        <taxon>Rhabditida</taxon>
        <taxon>Rhabditina</taxon>
        <taxon>Rhabditomorpha</taxon>
        <taxon>Strongyloidea</taxon>
        <taxon>Ancylostomatidae</taxon>
        <taxon>Ancylostomatinae</taxon>
        <taxon>Ancylostoma</taxon>
    </lineage>
</organism>
<dbReference type="CDD" id="cd18989">
    <property type="entry name" value="LGIC_ECD_cation"/>
    <property type="match status" value="1"/>
</dbReference>
<proteinExistence type="inferred from homology"/>
<dbReference type="InterPro" id="IPR018000">
    <property type="entry name" value="Neurotransmitter_ion_chnl_CS"/>
</dbReference>
<comment type="similarity">
    <text evidence="5">Belongs to the ligand-gated ion channel (TC 1.A.9) family.</text>
</comment>
<evidence type="ECO:0000256" key="3">
    <source>
        <dbReference type="ARBA" id="ARBA00022989"/>
    </source>
</evidence>
<evidence type="ECO:0000256" key="2">
    <source>
        <dbReference type="ARBA" id="ARBA00022692"/>
    </source>
</evidence>
<dbReference type="InterPro" id="IPR038050">
    <property type="entry name" value="Neuro_actylchol_rec"/>
</dbReference>
<dbReference type="Proteomes" id="UP000054495">
    <property type="component" value="Unassembled WGS sequence"/>
</dbReference>
<comment type="subcellular location">
    <subcellularLocation>
        <location evidence="1">Membrane</location>
        <topology evidence="1">Multi-pass membrane protein</topology>
    </subcellularLocation>
</comment>
<feature type="transmembrane region" description="Helical" evidence="5">
    <location>
        <begin position="209"/>
        <end position="230"/>
    </location>
</feature>
<reference evidence="7 8" key="1">
    <citation type="submission" date="2013-05" db="EMBL/GenBank/DDBJ databases">
        <title>Draft genome of the parasitic nematode Anyclostoma ceylanicum.</title>
        <authorList>
            <person name="Mitreva M."/>
        </authorList>
    </citation>
    <scope>NUCLEOTIDE SEQUENCE [LARGE SCALE GENOMIC DNA]</scope>
</reference>
<keyword evidence="5" id="KW-0407">Ion channel</keyword>
<comment type="caution">
    <text evidence="5">Lacks conserved residue(s) required for the propagation of feature annotation.</text>
</comment>